<dbReference type="Pfam" id="PF00578">
    <property type="entry name" value="AhpC-TSA"/>
    <property type="match status" value="1"/>
</dbReference>
<dbReference type="InterPro" id="IPR036249">
    <property type="entry name" value="Thioredoxin-like_sf"/>
</dbReference>
<dbReference type="GO" id="GO:0016209">
    <property type="term" value="F:antioxidant activity"/>
    <property type="evidence" value="ECO:0007669"/>
    <property type="project" value="InterPro"/>
</dbReference>
<dbReference type="InterPro" id="IPR050553">
    <property type="entry name" value="Thioredoxin_ResA/DsbE_sf"/>
</dbReference>
<proteinExistence type="predicted"/>
<feature type="domain" description="Thioredoxin" evidence="2">
    <location>
        <begin position="79"/>
        <end position="215"/>
    </location>
</feature>
<name>A0A809R6G8_9BACT</name>
<organism evidence="3 4">
    <name type="scientific">Candidatus Nitrosymbiomonas proteolyticus</name>
    <dbReference type="NCBI Taxonomy" id="2608984"/>
    <lineage>
        <taxon>Bacteria</taxon>
        <taxon>Bacillati</taxon>
        <taxon>Armatimonadota</taxon>
        <taxon>Armatimonadota incertae sedis</taxon>
        <taxon>Candidatus Nitrosymbiomonas</taxon>
    </lineage>
</organism>
<dbReference type="PROSITE" id="PS00194">
    <property type="entry name" value="THIOREDOXIN_1"/>
    <property type="match status" value="1"/>
</dbReference>
<evidence type="ECO:0000313" key="4">
    <source>
        <dbReference type="Proteomes" id="UP000662873"/>
    </source>
</evidence>
<dbReference type="PROSITE" id="PS51352">
    <property type="entry name" value="THIOREDOXIN_2"/>
    <property type="match status" value="1"/>
</dbReference>
<dbReference type="EMBL" id="AP021858">
    <property type="protein sequence ID" value="BBO23173.1"/>
    <property type="molecule type" value="Genomic_DNA"/>
</dbReference>
<dbReference type="PRINTS" id="PR00421">
    <property type="entry name" value="THIOREDOXIN"/>
</dbReference>
<dbReference type="PANTHER" id="PTHR42852">
    <property type="entry name" value="THIOL:DISULFIDE INTERCHANGE PROTEIN DSBE"/>
    <property type="match status" value="1"/>
</dbReference>
<sequence>MKTIATLLLAFASLVSMGQDTPTDIAKKDLPKEAKCLLCPNDGPEKPAGGLMYKGNAYYFCNTKEIAAFKKDPDAYVPPVLPRPVPEFALVDTTGKTWDAESMKGKLVLVDFWATWCAPCKAMMPMLDKLHARYKEKGFEILSVSIDEKQPNLDKFLKGHKFPNPVLHDDQRTWQKWGVKNIPAMFLVRDGQIIAQWTGKQTEKTLEAGISANLPK</sequence>
<keyword evidence="1" id="KW-0732">Signal</keyword>
<protein>
    <submittedName>
        <fullName evidence="3">Thiol-disulfide oxidoreductase</fullName>
    </submittedName>
</protein>
<evidence type="ECO:0000259" key="2">
    <source>
        <dbReference type="PROSITE" id="PS51352"/>
    </source>
</evidence>
<dbReference type="GO" id="GO:0016491">
    <property type="term" value="F:oxidoreductase activity"/>
    <property type="evidence" value="ECO:0007669"/>
    <property type="project" value="InterPro"/>
</dbReference>
<dbReference type="Gene3D" id="3.40.30.10">
    <property type="entry name" value="Glutaredoxin"/>
    <property type="match status" value="1"/>
</dbReference>
<dbReference type="InterPro" id="IPR000866">
    <property type="entry name" value="AhpC/TSA"/>
</dbReference>
<dbReference type="InterPro" id="IPR017937">
    <property type="entry name" value="Thioredoxin_CS"/>
</dbReference>
<dbReference type="Proteomes" id="UP000662873">
    <property type="component" value="Chromosome"/>
</dbReference>
<dbReference type="SUPFAM" id="SSF52833">
    <property type="entry name" value="Thioredoxin-like"/>
    <property type="match status" value="1"/>
</dbReference>
<dbReference type="PANTHER" id="PTHR42852:SF17">
    <property type="entry name" value="THIOREDOXIN-LIKE PROTEIN HI_1115"/>
    <property type="match status" value="1"/>
</dbReference>
<feature type="chain" id="PRO_5035260183" evidence="1">
    <location>
        <begin position="19"/>
        <end position="216"/>
    </location>
</feature>
<gene>
    <name evidence="3" type="ORF">NPRO_07680</name>
</gene>
<evidence type="ECO:0000256" key="1">
    <source>
        <dbReference type="SAM" id="SignalP"/>
    </source>
</evidence>
<dbReference type="CDD" id="cd02966">
    <property type="entry name" value="TlpA_like_family"/>
    <property type="match status" value="1"/>
</dbReference>
<feature type="signal peptide" evidence="1">
    <location>
        <begin position="1"/>
        <end position="18"/>
    </location>
</feature>
<dbReference type="KEGG" id="npy:NPRO_07680"/>
<dbReference type="InterPro" id="IPR013766">
    <property type="entry name" value="Thioredoxin_domain"/>
</dbReference>
<accession>A0A809R6G8</accession>
<dbReference type="AlphaFoldDB" id="A0A809R6G8"/>
<reference evidence="3" key="1">
    <citation type="journal article" name="DNA Res.">
        <title>The physiological potential of anammox bacteria as revealed by their core genome structure.</title>
        <authorList>
            <person name="Okubo T."/>
            <person name="Toyoda A."/>
            <person name="Fukuhara K."/>
            <person name="Uchiyama I."/>
            <person name="Harigaya Y."/>
            <person name="Kuroiwa M."/>
            <person name="Suzuki T."/>
            <person name="Murakami Y."/>
            <person name="Suwa Y."/>
            <person name="Takami H."/>
        </authorList>
    </citation>
    <scope>NUCLEOTIDE SEQUENCE</scope>
    <source>
        <strain evidence="3">317325-2</strain>
    </source>
</reference>
<evidence type="ECO:0000313" key="3">
    <source>
        <dbReference type="EMBL" id="BBO23173.1"/>
    </source>
</evidence>